<keyword evidence="4 7" id="KW-0812">Transmembrane</keyword>
<dbReference type="EMBL" id="JASGBI010000001">
    <property type="protein sequence ID" value="MDI9239800.1"/>
    <property type="molecule type" value="Genomic_DNA"/>
</dbReference>
<gene>
    <name evidence="10" type="ORF">QLQ15_12880</name>
</gene>
<dbReference type="Pfam" id="PF21082">
    <property type="entry name" value="MS_channel_3rd"/>
    <property type="match status" value="1"/>
</dbReference>
<dbReference type="SUPFAM" id="SSF82689">
    <property type="entry name" value="Mechanosensitive channel protein MscS (YggB), C-terminal domain"/>
    <property type="match status" value="1"/>
</dbReference>
<feature type="domain" description="Mechanosensitive ion channel MscS" evidence="8">
    <location>
        <begin position="130"/>
        <end position="196"/>
    </location>
</feature>
<reference evidence="10 11" key="1">
    <citation type="submission" date="2023-05" db="EMBL/GenBank/DDBJ databases">
        <title>Lysobacter sp. strain LF1 Genome sequencing and assembly.</title>
        <authorList>
            <person name="Jung Y."/>
        </authorList>
    </citation>
    <scope>NUCLEOTIDE SEQUENCE [LARGE SCALE GENOMIC DNA]</scope>
    <source>
        <strain evidence="10 11">LF1</strain>
    </source>
</reference>
<dbReference type="SUPFAM" id="SSF82861">
    <property type="entry name" value="Mechanosensitive channel protein MscS (YggB), transmembrane region"/>
    <property type="match status" value="1"/>
</dbReference>
<organism evidence="10 11">
    <name type="scientific">Lysobacter stagni</name>
    <dbReference type="NCBI Taxonomy" id="3045172"/>
    <lineage>
        <taxon>Bacteria</taxon>
        <taxon>Pseudomonadati</taxon>
        <taxon>Pseudomonadota</taxon>
        <taxon>Gammaproteobacteria</taxon>
        <taxon>Lysobacterales</taxon>
        <taxon>Lysobacteraceae</taxon>
        <taxon>Lysobacter</taxon>
    </lineage>
</organism>
<keyword evidence="7" id="KW-0813">Transport</keyword>
<dbReference type="InterPro" id="IPR011014">
    <property type="entry name" value="MscS_channel_TM-2"/>
</dbReference>
<evidence type="ECO:0000256" key="4">
    <source>
        <dbReference type="ARBA" id="ARBA00022692"/>
    </source>
</evidence>
<comment type="caution">
    <text evidence="7">Lacks conserved residue(s) required for the propagation of feature annotation.</text>
</comment>
<feature type="domain" description="Mechanosensitive ion channel MscS C-terminal" evidence="9">
    <location>
        <begin position="203"/>
        <end position="285"/>
    </location>
</feature>
<evidence type="ECO:0000259" key="9">
    <source>
        <dbReference type="Pfam" id="PF21082"/>
    </source>
</evidence>
<evidence type="ECO:0000256" key="2">
    <source>
        <dbReference type="ARBA" id="ARBA00008017"/>
    </source>
</evidence>
<name>A0ABT6XI12_9GAMM</name>
<evidence type="ECO:0000256" key="6">
    <source>
        <dbReference type="ARBA" id="ARBA00023136"/>
    </source>
</evidence>
<dbReference type="InterPro" id="IPR045275">
    <property type="entry name" value="MscS_archaea/bacteria_type"/>
</dbReference>
<comment type="similarity">
    <text evidence="2 7">Belongs to the MscS (TC 1.A.23) family.</text>
</comment>
<keyword evidence="7" id="KW-0997">Cell inner membrane</keyword>
<dbReference type="RefSeq" id="WP_283213168.1">
    <property type="nucleotide sequence ID" value="NZ_JASGBI010000001.1"/>
</dbReference>
<evidence type="ECO:0000256" key="1">
    <source>
        <dbReference type="ARBA" id="ARBA00004651"/>
    </source>
</evidence>
<dbReference type="PROSITE" id="PS01246">
    <property type="entry name" value="UPF0003"/>
    <property type="match status" value="1"/>
</dbReference>
<dbReference type="Gene3D" id="3.30.70.100">
    <property type="match status" value="1"/>
</dbReference>
<feature type="transmembrane region" description="Helical" evidence="7">
    <location>
        <begin position="108"/>
        <end position="128"/>
    </location>
</feature>
<keyword evidence="5 7" id="KW-1133">Transmembrane helix</keyword>
<protein>
    <recommendedName>
        <fullName evidence="7">Small-conductance mechanosensitive channel</fullName>
    </recommendedName>
</protein>
<dbReference type="PANTHER" id="PTHR30221">
    <property type="entry name" value="SMALL-CONDUCTANCE MECHANOSENSITIVE CHANNEL"/>
    <property type="match status" value="1"/>
</dbReference>
<evidence type="ECO:0000256" key="7">
    <source>
        <dbReference type="RuleBase" id="RU369025"/>
    </source>
</evidence>
<evidence type="ECO:0000256" key="5">
    <source>
        <dbReference type="ARBA" id="ARBA00022989"/>
    </source>
</evidence>
<evidence type="ECO:0000259" key="8">
    <source>
        <dbReference type="Pfam" id="PF00924"/>
    </source>
</evidence>
<keyword evidence="7" id="KW-0406">Ion transport</keyword>
<dbReference type="Gene3D" id="2.30.30.60">
    <property type="match status" value="1"/>
</dbReference>
<evidence type="ECO:0000313" key="10">
    <source>
        <dbReference type="EMBL" id="MDI9239800.1"/>
    </source>
</evidence>
<dbReference type="InterPro" id="IPR011066">
    <property type="entry name" value="MscS_channel_C_sf"/>
</dbReference>
<keyword evidence="7" id="KW-0407">Ion channel</keyword>
<dbReference type="SUPFAM" id="SSF50182">
    <property type="entry name" value="Sm-like ribonucleoproteins"/>
    <property type="match status" value="1"/>
</dbReference>
<dbReference type="InterPro" id="IPR006685">
    <property type="entry name" value="MscS_channel_2nd"/>
</dbReference>
<comment type="subcellular location">
    <subcellularLocation>
        <location evidence="7">Cell inner membrane</location>
        <topology evidence="7">Multi-pass membrane protein</topology>
    </subcellularLocation>
    <subcellularLocation>
        <location evidence="1">Cell membrane</location>
        <topology evidence="1">Multi-pass membrane protein</topology>
    </subcellularLocation>
</comment>
<comment type="function">
    <text evidence="7">Mechanosensitive channel that participates in the regulation of osmotic pressure changes within the cell, opening in response to stretch forces in the membrane lipid bilayer, without the need for other proteins. Contributes to normal resistance to hypoosmotic shock. Forms an ion channel of 1.0 nanosiemens conductance with a slight preference for anions.</text>
</comment>
<dbReference type="InterPro" id="IPR010920">
    <property type="entry name" value="LSM_dom_sf"/>
</dbReference>
<keyword evidence="6 7" id="KW-0472">Membrane</keyword>
<evidence type="ECO:0000313" key="11">
    <source>
        <dbReference type="Proteomes" id="UP001321580"/>
    </source>
</evidence>
<feature type="transmembrane region" description="Helical" evidence="7">
    <location>
        <begin position="84"/>
        <end position="102"/>
    </location>
</feature>
<dbReference type="Pfam" id="PF00924">
    <property type="entry name" value="MS_channel_2nd"/>
    <property type="match status" value="1"/>
</dbReference>
<sequence length="316" mass="34196">MSRTTSPEVLLQDSLPNLTKELAPPAHLSTLSAEQFWAWAGDVGIKIGGALLVFYIGHHLAKWIVRAVGRAMTRAHVETTSLQFISRVIYIALLIVLLLAILQGFFGLAPTSFIAILGAAGLAIGLALKDSLSNVASGVMLVTLKPFRVGDVVQIGGSSGTVEAVSIFQTRLRGADNQTIVLPNNLITTAPIVNLTPDTRRRIELIIGIGYEDDIDATRKVIMDIMNADDRILQNPAADVVVYELADSAVRLGIRCHVTNANHFATKCDLNERIKKAFDEAGISIQAAQRDIRAVRRVTETANVTVTLDHSRSEKS</sequence>
<dbReference type="Gene3D" id="1.10.287.1260">
    <property type="match status" value="1"/>
</dbReference>
<keyword evidence="3" id="KW-1003">Cell membrane</keyword>
<feature type="transmembrane region" description="Helical" evidence="7">
    <location>
        <begin position="36"/>
        <end position="56"/>
    </location>
</feature>
<dbReference type="PANTHER" id="PTHR30221:SF1">
    <property type="entry name" value="SMALL-CONDUCTANCE MECHANOSENSITIVE CHANNEL"/>
    <property type="match status" value="1"/>
</dbReference>
<dbReference type="InterPro" id="IPR023408">
    <property type="entry name" value="MscS_beta-dom_sf"/>
</dbReference>
<evidence type="ECO:0000256" key="3">
    <source>
        <dbReference type="ARBA" id="ARBA00022475"/>
    </source>
</evidence>
<dbReference type="Proteomes" id="UP001321580">
    <property type="component" value="Unassembled WGS sequence"/>
</dbReference>
<comment type="caution">
    <text evidence="10">The sequence shown here is derived from an EMBL/GenBank/DDBJ whole genome shotgun (WGS) entry which is preliminary data.</text>
</comment>
<proteinExistence type="inferred from homology"/>
<dbReference type="InterPro" id="IPR049278">
    <property type="entry name" value="MS_channel_C"/>
</dbReference>
<keyword evidence="11" id="KW-1185">Reference proteome</keyword>
<dbReference type="InterPro" id="IPR006686">
    <property type="entry name" value="MscS_channel_CS"/>
</dbReference>
<accession>A0ABT6XI12</accession>
<comment type="subunit">
    <text evidence="7">Homoheptamer.</text>
</comment>